<evidence type="ECO:0000313" key="2">
    <source>
        <dbReference type="EMBL" id="KAF2275344.1"/>
    </source>
</evidence>
<keyword evidence="3" id="KW-1185">Reference proteome</keyword>
<accession>A0A6A6JGL3</accession>
<gene>
    <name evidence="2" type="ORF">EI97DRAFT_434199</name>
</gene>
<evidence type="ECO:0008006" key="4">
    <source>
        <dbReference type="Google" id="ProtNLM"/>
    </source>
</evidence>
<evidence type="ECO:0000313" key="3">
    <source>
        <dbReference type="Proteomes" id="UP000800097"/>
    </source>
</evidence>
<sequence length="179" mass="20375">MTLATLSILGLLISTSALALPTNNTTSSLVLHKREEGSCKDLSQPIEWQNNMGVHYFCQHWNPTPENANPSKEIKIHEPEVWTIYLNDYKGTTQIPWVYKVWISCTKGTASTCTAAPRSVTHEQCVRKMKELLSEGKLGNEYCVVDGTEDVLFQHGRIEEEILPFGWLNFESYRRDSQL</sequence>
<dbReference type="GeneID" id="54551739"/>
<dbReference type="AlphaFoldDB" id="A0A6A6JGL3"/>
<keyword evidence="1" id="KW-0732">Signal</keyword>
<dbReference type="OrthoDB" id="3797426at2759"/>
<evidence type="ECO:0000256" key="1">
    <source>
        <dbReference type="SAM" id="SignalP"/>
    </source>
</evidence>
<feature type="signal peptide" evidence="1">
    <location>
        <begin position="1"/>
        <end position="19"/>
    </location>
</feature>
<dbReference type="EMBL" id="ML986497">
    <property type="protein sequence ID" value="KAF2275344.1"/>
    <property type="molecule type" value="Genomic_DNA"/>
</dbReference>
<proteinExistence type="predicted"/>
<reference evidence="2" key="1">
    <citation type="journal article" date="2020" name="Stud. Mycol.">
        <title>101 Dothideomycetes genomes: a test case for predicting lifestyles and emergence of pathogens.</title>
        <authorList>
            <person name="Haridas S."/>
            <person name="Albert R."/>
            <person name="Binder M."/>
            <person name="Bloem J."/>
            <person name="Labutti K."/>
            <person name="Salamov A."/>
            <person name="Andreopoulos B."/>
            <person name="Baker S."/>
            <person name="Barry K."/>
            <person name="Bills G."/>
            <person name="Bluhm B."/>
            <person name="Cannon C."/>
            <person name="Castanera R."/>
            <person name="Culley D."/>
            <person name="Daum C."/>
            <person name="Ezra D."/>
            <person name="Gonzalez J."/>
            <person name="Henrissat B."/>
            <person name="Kuo A."/>
            <person name="Liang C."/>
            <person name="Lipzen A."/>
            <person name="Lutzoni F."/>
            <person name="Magnuson J."/>
            <person name="Mondo S."/>
            <person name="Nolan M."/>
            <person name="Ohm R."/>
            <person name="Pangilinan J."/>
            <person name="Park H.-J."/>
            <person name="Ramirez L."/>
            <person name="Alfaro M."/>
            <person name="Sun H."/>
            <person name="Tritt A."/>
            <person name="Yoshinaga Y."/>
            <person name="Zwiers L.-H."/>
            <person name="Turgeon B."/>
            <person name="Goodwin S."/>
            <person name="Spatafora J."/>
            <person name="Crous P."/>
            <person name="Grigoriev I."/>
        </authorList>
    </citation>
    <scope>NUCLEOTIDE SEQUENCE</scope>
    <source>
        <strain evidence="2">CBS 379.55</strain>
    </source>
</reference>
<organism evidence="2 3">
    <name type="scientific">Westerdykella ornata</name>
    <dbReference type="NCBI Taxonomy" id="318751"/>
    <lineage>
        <taxon>Eukaryota</taxon>
        <taxon>Fungi</taxon>
        <taxon>Dikarya</taxon>
        <taxon>Ascomycota</taxon>
        <taxon>Pezizomycotina</taxon>
        <taxon>Dothideomycetes</taxon>
        <taxon>Pleosporomycetidae</taxon>
        <taxon>Pleosporales</taxon>
        <taxon>Sporormiaceae</taxon>
        <taxon>Westerdykella</taxon>
    </lineage>
</organism>
<dbReference type="RefSeq" id="XP_033652883.1">
    <property type="nucleotide sequence ID" value="XM_033798564.1"/>
</dbReference>
<protein>
    <recommendedName>
        <fullName evidence="4">Ecp2 effector protein domain-containing protein</fullName>
    </recommendedName>
</protein>
<dbReference type="Proteomes" id="UP000800097">
    <property type="component" value="Unassembled WGS sequence"/>
</dbReference>
<feature type="chain" id="PRO_5025441925" description="Ecp2 effector protein domain-containing protein" evidence="1">
    <location>
        <begin position="20"/>
        <end position="179"/>
    </location>
</feature>
<name>A0A6A6JGL3_WESOR</name>